<keyword evidence="2" id="KW-0732">Signal</keyword>
<keyword evidence="4" id="KW-1185">Reference proteome</keyword>
<comment type="caution">
    <text evidence="3">The sequence shown here is derived from an EMBL/GenBank/DDBJ whole genome shotgun (WGS) entry which is preliminary data.</text>
</comment>
<dbReference type="RefSeq" id="WP_206594305.1">
    <property type="nucleotide sequence ID" value="NZ_JAFKCS010000009.1"/>
</dbReference>
<dbReference type="PANTHER" id="PTHR30097:SF4">
    <property type="entry name" value="SLR6042 PROTEIN"/>
    <property type="match status" value="1"/>
</dbReference>
<keyword evidence="1" id="KW-0813">Transport</keyword>
<name>A0ABS3CTN1_9ALTE</name>
<accession>A0ABS3CTN1</accession>
<gene>
    <name evidence="3" type="ORF">J0A65_11415</name>
</gene>
<proteinExistence type="predicted"/>
<dbReference type="PROSITE" id="PS51257">
    <property type="entry name" value="PROKAR_LIPOPROTEIN"/>
    <property type="match status" value="1"/>
</dbReference>
<sequence>MPRFILPAVLLFFTWSVACAADQASIDISSLQGYQLSYATAESVTQVQGNPVLGLVTYQPGSAYEVSLPFAVVQHTRLVSDGAWVTKGQPVTKVQGREVEHFFDEYQAAKRLFEVAERNYQANLAERAKGIVSSPQWLTLEREYHAASLNWEHVRHLRSLLVIDELGQAAVLSPIDGVLMFNQETGARAGDAPLFSVVDKAAVQLQVMLVHTSIAGLTGFSAADAACDFTLQSVTGRLQGLKQQTWSSLAPACQVALGQTLRVRPIYQRQSYTVPLSAVFELDNQDYVAVREQTRLRLVPVKVRQSNAQGLLVDTEQSLDGKAVLSSSVSALQGLLIGLGKE</sequence>
<evidence type="ECO:0000256" key="1">
    <source>
        <dbReference type="ARBA" id="ARBA00022448"/>
    </source>
</evidence>
<feature type="signal peptide" evidence="2">
    <location>
        <begin position="1"/>
        <end position="20"/>
    </location>
</feature>
<evidence type="ECO:0000313" key="4">
    <source>
        <dbReference type="Proteomes" id="UP000663992"/>
    </source>
</evidence>
<feature type="chain" id="PRO_5045761693" evidence="2">
    <location>
        <begin position="21"/>
        <end position="342"/>
    </location>
</feature>
<dbReference type="PANTHER" id="PTHR30097">
    <property type="entry name" value="CATION EFFLUX SYSTEM PROTEIN CUSB"/>
    <property type="match status" value="1"/>
</dbReference>
<protein>
    <submittedName>
        <fullName evidence="3">Uncharacterized protein</fullName>
    </submittedName>
</protein>
<dbReference type="Proteomes" id="UP000663992">
    <property type="component" value="Unassembled WGS sequence"/>
</dbReference>
<organism evidence="3 4">
    <name type="scientific">Bowmanella yangjiangensis</name>
    <dbReference type="NCBI Taxonomy" id="2811230"/>
    <lineage>
        <taxon>Bacteria</taxon>
        <taxon>Pseudomonadati</taxon>
        <taxon>Pseudomonadota</taxon>
        <taxon>Gammaproteobacteria</taxon>
        <taxon>Alteromonadales</taxon>
        <taxon>Alteromonadaceae</taxon>
        <taxon>Bowmanella</taxon>
    </lineage>
</organism>
<dbReference type="EMBL" id="JAFKCS010000009">
    <property type="protein sequence ID" value="MBN7820478.1"/>
    <property type="molecule type" value="Genomic_DNA"/>
</dbReference>
<evidence type="ECO:0000256" key="2">
    <source>
        <dbReference type="SAM" id="SignalP"/>
    </source>
</evidence>
<dbReference type="InterPro" id="IPR051909">
    <property type="entry name" value="MFP_Cation_Efflux"/>
</dbReference>
<reference evidence="3 4" key="1">
    <citation type="submission" date="2021-03" db="EMBL/GenBank/DDBJ databases">
        <title>novel species isolated from a fishpond in China.</title>
        <authorList>
            <person name="Lu H."/>
            <person name="Cai Z."/>
        </authorList>
    </citation>
    <scope>NUCLEOTIDE SEQUENCE [LARGE SCALE GENOMIC DNA]</scope>
    <source>
        <strain evidence="3 4">Y57</strain>
    </source>
</reference>
<evidence type="ECO:0000313" key="3">
    <source>
        <dbReference type="EMBL" id="MBN7820478.1"/>
    </source>
</evidence>